<feature type="transmembrane region" description="Helical" evidence="1">
    <location>
        <begin position="280"/>
        <end position="299"/>
    </location>
</feature>
<feature type="transmembrane region" description="Helical" evidence="1">
    <location>
        <begin position="51"/>
        <end position="74"/>
    </location>
</feature>
<feature type="transmembrane region" description="Helical" evidence="1">
    <location>
        <begin position="142"/>
        <end position="162"/>
    </location>
</feature>
<keyword evidence="1" id="KW-0812">Transmembrane</keyword>
<keyword evidence="3" id="KW-0808">Transferase</keyword>
<proteinExistence type="predicted"/>
<dbReference type="GO" id="GO:0016746">
    <property type="term" value="F:acyltransferase activity"/>
    <property type="evidence" value="ECO:0007669"/>
    <property type="project" value="UniProtKB-KW"/>
</dbReference>
<dbReference type="PANTHER" id="PTHR36927:SF3">
    <property type="entry name" value="GLUCANS BIOSYNTHESIS PROTEIN C"/>
    <property type="match status" value="1"/>
</dbReference>
<name>A0ABZ2YN65_9BACT</name>
<organism evidence="3 4">
    <name type="scientific">Chitinophaga pollutisoli</name>
    <dbReference type="NCBI Taxonomy" id="3133966"/>
    <lineage>
        <taxon>Bacteria</taxon>
        <taxon>Pseudomonadati</taxon>
        <taxon>Bacteroidota</taxon>
        <taxon>Chitinophagia</taxon>
        <taxon>Chitinophagales</taxon>
        <taxon>Chitinophagaceae</taxon>
        <taxon>Chitinophaga</taxon>
    </lineage>
</organism>
<evidence type="ECO:0000256" key="1">
    <source>
        <dbReference type="SAM" id="Phobius"/>
    </source>
</evidence>
<dbReference type="Proteomes" id="UP001485459">
    <property type="component" value="Chromosome"/>
</dbReference>
<keyword evidence="4" id="KW-1185">Reference proteome</keyword>
<dbReference type="RefSeq" id="WP_341835739.1">
    <property type="nucleotide sequence ID" value="NZ_CP149822.1"/>
</dbReference>
<feature type="domain" description="Acyltransferase 3" evidence="2">
    <location>
        <begin position="8"/>
        <end position="362"/>
    </location>
</feature>
<feature type="transmembrane region" description="Helical" evidence="1">
    <location>
        <begin position="183"/>
        <end position="201"/>
    </location>
</feature>
<keyword evidence="1" id="KW-1133">Transmembrane helix</keyword>
<feature type="transmembrane region" description="Helical" evidence="1">
    <location>
        <begin position="90"/>
        <end position="108"/>
    </location>
</feature>
<feature type="transmembrane region" description="Helical" evidence="1">
    <location>
        <begin position="213"/>
        <end position="231"/>
    </location>
</feature>
<dbReference type="EMBL" id="CP149822">
    <property type="protein sequence ID" value="WZN40874.1"/>
    <property type="molecule type" value="Genomic_DNA"/>
</dbReference>
<dbReference type="InterPro" id="IPR050623">
    <property type="entry name" value="Glucan_succinyl_AcylTrfase"/>
</dbReference>
<sequence>METSTRQSYLDWLRVAAIAGVLFYHAARPFMVDDPWHVNNATGSEVLTELAFWLSRFRMHLLFFISGAVTWFMMRRRTGGAFVGLRFRRLFIPLVAGMFLIVPPQVYMERVANGFTGNFGDFYARVLQFRPYPEGDFSWHHLWFIVYLFLYDLLLAPFFAWAASPKGKAFAEKLRWLAEGKRVYWLMLPSVIWFSVMALPYPATNDLIHDYCFFLYWLLFVLAGFLCMMQPALMESLERNRRLSLGAAFLLLVFVNYFRWNDIELESWLPDWESHPFTYLWIARWPLLSWCWVMALTGYGKRYLSRLKPVPDYVIQSVYPFYILHQTVIVIVAYYVVQTSDTIGMKYLFVTITSLLVSVFIIHLFIRPFGWARFLMGMKLRGGKAKTPVAAERPQPQVS</sequence>
<dbReference type="PANTHER" id="PTHR36927">
    <property type="entry name" value="BLR4337 PROTEIN"/>
    <property type="match status" value="1"/>
</dbReference>
<feature type="transmembrane region" description="Helical" evidence="1">
    <location>
        <begin position="319"/>
        <end position="337"/>
    </location>
</feature>
<keyword evidence="1" id="KW-0472">Membrane</keyword>
<feature type="transmembrane region" description="Helical" evidence="1">
    <location>
        <begin position="343"/>
        <end position="366"/>
    </location>
</feature>
<evidence type="ECO:0000313" key="4">
    <source>
        <dbReference type="Proteomes" id="UP001485459"/>
    </source>
</evidence>
<reference evidence="4" key="1">
    <citation type="submission" date="2024-03" db="EMBL/GenBank/DDBJ databases">
        <title>Chitinophaga horti sp. nov., isolated from garden soil.</title>
        <authorList>
            <person name="Lee D.S."/>
            <person name="Han D.M."/>
            <person name="Baek J.H."/>
            <person name="Choi D.G."/>
            <person name="Jeon J.H."/>
            <person name="Jeon C.O."/>
        </authorList>
    </citation>
    <scope>NUCLEOTIDE SEQUENCE [LARGE SCALE GENOMIC DNA]</scope>
    <source>
        <strain evidence="4">GPA1</strain>
    </source>
</reference>
<protein>
    <submittedName>
        <fullName evidence="3">Acyltransferase family protein</fullName>
    </submittedName>
</protein>
<dbReference type="Pfam" id="PF01757">
    <property type="entry name" value="Acyl_transf_3"/>
    <property type="match status" value="1"/>
</dbReference>
<gene>
    <name evidence="3" type="ORF">WJU16_23200</name>
</gene>
<keyword evidence="3" id="KW-0012">Acyltransferase</keyword>
<dbReference type="InterPro" id="IPR002656">
    <property type="entry name" value="Acyl_transf_3_dom"/>
</dbReference>
<evidence type="ECO:0000259" key="2">
    <source>
        <dbReference type="Pfam" id="PF01757"/>
    </source>
</evidence>
<accession>A0ABZ2YN65</accession>
<feature type="transmembrane region" description="Helical" evidence="1">
    <location>
        <begin position="12"/>
        <end position="31"/>
    </location>
</feature>
<evidence type="ECO:0000313" key="3">
    <source>
        <dbReference type="EMBL" id="WZN40874.1"/>
    </source>
</evidence>
<feature type="transmembrane region" description="Helical" evidence="1">
    <location>
        <begin position="243"/>
        <end position="260"/>
    </location>
</feature>